<dbReference type="PANTHER" id="PTHR24148">
    <property type="entry name" value="ANKYRIN REPEAT DOMAIN-CONTAINING PROTEIN 39 HOMOLOG-RELATED"/>
    <property type="match status" value="1"/>
</dbReference>
<keyword evidence="2" id="KW-1185">Reference proteome</keyword>
<evidence type="ECO:0008006" key="3">
    <source>
        <dbReference type="Google" id="ProtNLM"/>
    </source>
</evidence>
<dbReference type="PANTHER" id="PTHR24148:SF64">
    <property type="entry name" value="HETEROKARYON INCOMPATIBILITY DOMAIN-CONTAINING PROTEIN"/>
    <property type="match status" value="1"/>
</dbReference>
<evidence type="ECO:0000313" key="1">
    <source>
        <dbReference type="EMBL" id="KAF1969928.1"/>
    </source>
</evidence>
<sequence length="496" mass="56561">MALLEALRRLMNPPWTPWWKQIWVVQEITMPKNVLMMRGSVSAPWSMFAEATSSLLKHSGACCASTADALPRDLWRVLLDFSSQVHDIQGLRSAYRHQTALISSTLNQELSAKQPQETSLLKLLQRFRNRRASDARDKVYALLALAKTDCSRRSSDIAPDYSLSEKEVYTKVTLAIIHDTGSLTILSTDTGRKFRQDLPSWVPDWDAPGAQSHEIRAESIHHYEVMCMRPYTGSRAISLPRMDGFRLRVQAARRADVAQVEEVMWGHSTSVSRETIKKWCDAVTLAQESLRFPITRFWELLCAEIICRPSASSSNVGIRRTTPKDEIVFIIWAIESLRSPLRMQLVALLPAILSMKPGSWKHWESWLSSTDSDGYGYRRLKKIIMQRDGLPDEVVSDHILERTFPLRGRRRAVFEEIAQEYGVSFPPGEPARDRQEDTPWDQFFRGITEFLNMGDKGLDARAKTRRERVAAMDSSIMAAMLSRRLFFTKDGDVGLA</sequence>
<dbReference type="InterPro" id="IPR052895">
    <property type="entry name" value="HetReg/Transcr_Mod"/>
</dbReference>
<dbReference type="AlphaFoldDB" id="A0A6A5UZ73"/>
<gene>
    <name evidence="1" type="ORF">BU23DRAFT_538992</name>
</gene>
<proteinExistence type="predicted"/>
<dbReference type="OrthoDB" id="3557394at2759"/>
<accession>A0A6A5UZ73</accession>
<reference evidence="1" key="1">
    <citation type="journal article" date="2020" name="Stud. Mycol.">
        <title>101 Dothideomycetes genomes: a test case for predicting lifestyles and emergence of pathogens.</title>
        <authorList>
            <person name="Haridas S."/>
            <person name="Albert R."/>
            <person name="Binder M."/>
            <person name="Bloem J."/>
            <person name="Labutti K."/>
            <person name="Salamov A."/>
            <person name="Andreopoulos B."/>
            <person name="Baker S."/>
            <person name="Barry K."/>
            <person name="Bills G."/>
            <person name="Bluhm B."/>
            <person name="Cannon C."/>
            <person name="Castanera R."/>
            <person name="Culley D."/>
            <person name="Daum C."/>
            <person name="Ezra D."/>
            <person name="Gonzalez J."/>
            <person name="Henrissat B."/>
            <person name="Kuo A."/>
            <person name="Liang C."/>
            <person name="Lipzen A."/>
            <person name="Lutzoni F."/>
            <person name="Magnuson J."/>
            <person name="Mondo S."/>
            <person name="Nolan M."/>
            <person name="Ohm R."/>
            <person name="Pangilinan J."/>
            <person name="Park H.-J."/>
            <person name="Ramirez L."/>
            <person name="Alfaro M."/>
            <person name="Sun H."/>
            <person name="Tritt A."/>
            <person name="Yoshinaga Y."/>
            <person name="Zwiers L.-H."/>
            <person name="Turgeon B."/>
            <person name="Goodwin S."/>
            <person name="Spatafora J."/>
            <person name="Crous P."/>
            <person name="Grigoriev I."/>
        </authorList>
    </citation>
    <scope>NUCLEOTIDE SEQUENCE</scope>
    <source>
        <strain evidence="1">CBS 107.79</strain>
    </source>
</reference>
<dbReference type="Proteomes" id="UP000800036">
    <property type="component" value="Unassembled WGS sequence"/>
</dbReference>
<dbReference type="EMBL" id="ML976705">
    <property type="protein sequence ID" value="KAF1969928.1"/>
    <property type="molecule type" value="Genomic_DNA"/>
</dbReference>
<protein>
    <recommendedName>
        <fullName evidence="3">Heterokaryon incompatibility domain-containing protein</fullName>
    </recommendedName>
</protein>
<evidence type="ECO:0000313" key="2">
    <source>
        <dbReference type="Proteomes" id="UP000800036"/>
    </source>
</evidence>
<name>A0A6A5UZ73_9PLEO</name>
<organism evidence="1 2">
    <name type="scientific">Bimuria novae-zelandiae CBS 107.79</name>
    <dbReference type="NCBI Taxonomy" id="1447943"/>
    <lineage>
        <taxon>Eukaryota</taxon>
        <taxon>Fungi</taxon>
        <taxon>Dikarya</taxon>
        <taxon>Ascomycota</taxon>
        <taxon>Pezizomycotina</taxon>
        <taxon>Dothideomycetes</taxon>
        <taxon>Pleosporomycetidae</taxon>
        <taxon>Pleosporales</taxon>
        <taxon>Massarineae</taxon>
        <taxon>Didymosphaeriaceae</taxon>
        <taxon>Bimuria</taxon>
    </lineage>
</organism>